<dbReference type="STRING" id="81408.B4119_4157"/>
<sequence>MKVSVFTPYIIFVSSKTTAVQKMALKYSSILLSPLYEVKGKNYLPRK</sequence>
<reference evidence="1 2" key="1">
    <citation type="submission" date="2016-01" db="EMBL/GenBank/DDBJ databases">
        <title>Draft Genome Sequences of Seven Thermophilic Sporeformers Isolated from Foods.</title>
        <authorList>
            <person name="Berendsen E.M."/>
            <person name="Wells-Bennik M.H."/>
            <person name="Krawcyk A.O."/>
            <person name="De Jong A."/>
            <person name="Holsappel S."/>
            <person name="Eijlander R.T."/>
            <person name="Kuipers O.P."/>
        </authorList>
    </citation>
    <scope>NUCLEOTIDE SEQUENCE [LARGE SCALE GENOMIC DNA]</scope>
    <source>
        <strain evidence="1 2">B4119</strain>
    </source>
</reference>
<protein>
    <submittedName>
        <fullName evidence="1">Uncharacterized protein</fullName>
    </submittedName>
</protein>
<name>A0A150LJJ5_9BACL</name>
<gene>
    <name evidence="1" type="ORF">B4119_4157</name>
</gene>
<dbReference type="Proteomes" id="UP000075455">
    <property type="component" value="Unassembled WGS sequence"/>
</dbReference>
<evidence type="ECO:0000313" key="1">
    <source>
        <dbReference type="EMBL" id="KYD12106.1"/>
    </source>
</evidence>
<comment type="caution">
    <text evidence="1">The sequence shown here is derived from an EMBL/GenBank/DDBJ whole genome shotgun (WGS) entry which is preliminary data.</text>
</comment>
<proteinExistence type="predicted"/>
<evidence type="ECO:0000313" key="2">
    <source>
        <dbReference type="Proteomes" id="UP000075455"/>
    </source>
</evidence>
<dbReference type="EMBL" id="LQYS01000065">
    <property type="protein sequence ID" value="KYD12106.1"/>
    <property type="molecule type" value="Genomic_DNA"/>
</dbReference>
<dbReference type="AlphaFoldDB" id="A0A150LJJ5"/>
<organism evidence="1 2">
    <name type="scientific">Saccharococcus caldoxylosilyticus</name>
    <dbReference type="NCBI Taxonomy" id="81408"/>
    <lineage>
        <taxon>Bacteria</taxon>
        <taxon>Bacillati</taxon>
        <taxon>Bacillota</taxon>
        <taxon>Bacilli</taxon>
        <taxon>Bacillales</taxon>
        <taxon>Anoxybacillaceae</taxon>
        <taxon>Saccharococcus</taxon>
    </lineage>
</organism>
<accession>A0A150LJJ5</accession>